<name>A0A1Z5K6L2_FISSO</name>
<organism evidence="2 3">
    <name type="scientific">Fistulifera solaris</name>
    <name type="common">Oleaginous diatom</name>
    <dbReference type="NCBI Taxonomy" id="1519565"/>
    <lineage>
        <taxon>Eukaryota</taxon>
        <taxon>Sar</taxon>
        <taxon>Stramenopiles</taxon>
        <taxon>Ochrophyta</taxon>
        <taxon>Bacillariophyta</taxon>
        <taxon>Bacillariophyceae</taxon>
        <taxon>Bacillariophycidae</taxon>
        <taxon>Naviculales</taxon>
        <taxon>Naviculaceae</taxon>
        <taxon>Fistulifera</taxon>
    </lineage>
</organism>
<feature type="compositionally biased region" description="Polar residues" evidence="1">
    <location>
        <begin position="1"/>
        <end position="12"/>
    </location>
</feature>
<gene>
    <name evidence="2" type="ORF">FisN_30Hu127</name>
</gene>
<dbReference type="InParanoid" id="A0A1Z5K6L2"/>
<evidence type="ECO:0000313" key="3">
    <source>
        <dbReference type="Proteomes" id="UP000198406"/>
    </source>
</evidence>
<keyword evidence="3" id="KW-1185">Reference proteome</keyword>
<dbReference type="AlphaFoldDB" id="A0A1Z5K6L2"/>
<sequence length="132" mass="14889">MQSAQHQSSSHLTPCGTPNKEELQFSSTFTASRSIKIAPPKPNTYQMQLQNSEALADYRDYVMFQRISAKRSEPNVVSSSPTCARAFGLPSEDLRSLVTSKQISFAKSRVDEHGHPFDHDYYPEEGIFEMDL</sequence>
<accession>A0A1Z5K6L2</accession>
<dbReference type="Proteomes" id="UP000198406">
    <property type="component" value="Unassembled WGS sequence"/>
</dbReference>
<dbReference type="EMBL" id="BDSP01000173">
    <property type="protein sequence ID" value="GAX21923.1"/>
    <property type="molecule type" value="Genomic_DNA"/>
</dbReference>
<evidence type="ECO:0000313" key="2">
    <source>
        <dbReference type="EMBL" id="GAX21923.1"/>
    </source>
</evidence>
<feature type="region of interest" description="Disordered" evidence="1">
    <location>
        <begin position="1"/>
        <end position="21"/>
    </location>
</feature>
<proteinExistence type="predicted"/>
<evidence type="ECO:0000256" key="1">
    <source>
        <dbReference type="SAM" id="MobiDB-lite"/>
    </source>
</evidence>
<reference evidence="2 3" key="1">
    <citation type="journal article" date="2015" name="Plant Cell">
        <title>Oil accumulation by the oleaginous diatom Fistulifera solaris as revealed by the genome and transcriptome.</title>
        <authorList>
            <person name="Tanaka T."/>
            <person name="Maeda Y."/>
            <person name="Veluchamy A."/>
            <person name="Tanaka M."/>
            <person name="Abida H."/>
            <person name="Marechal E."/>
            <person name="Bowler C."/>
            <person name="Muto M."/>
            <person name="Sunaga Y."/>
            <person name="Tanaka M."/>
            <person name="Yoshino T."/>
            <person name="Taniguchi T."/>
            <person name="Fukuda Y."/>
            <person name="Nemoto M."/>
            <person name="Matsumoto M."/>
            <person name="Wong P.S."/>
            <person name="Aburatani S."/>
            <person name="Fujibuchi W."/>
        </authorList>
    </citation>
    <scope>NUCLEOTIDE SEQUENCE [LARGE SCALE GENOMIC DNA]</scope>
    <source>
        <strain evidence="2 3">JPCC DA0580</strain>
    </source>
</reference>
<comment type="caution">
    <text evidence="2">The sequence shown here is derived from an EMBL/GenBank/DDBJ whole genome shotgun (WGS) entry which is preliminary data.</text>
</comment>
<protein>
    <submittedName>
        <fullName evidence="2">Uncharacterized protein</fullName>
    </submittedName>
</protein>